<dbReference type="Proteomes" id="UP000824189">
    <property type="component" value="Unassembled WGS sequence"/>
</dbReference>
<dbReference type="Gene3D" id="3.40.50.970">
    <property type="match status" value="2"/>
</dbReference>
<dbReference type="Pfam" id="PF01558">
    <property type="entry name" value="POR"/>
    <property type="match status" value="1"/>
</dbReference>
<evidence type="ECO:0000259" key="3">
    <source>
        <dbReference type="Pfam" id="PF01558"/>
    </source>
</evidence>
<dbReference type="Pfam" id="PF20169">
    <property type="entry name" value="DUF6537"/>
    <property type="match status" value="1"/>
</dbReference>
<dbReference type="AlphaFoldDB" id="A0A9D1S1J2"/>
<dbReference type="Gene3D" id="3.40.50.920">
    <property type="match status" value="1"/>
</dbReference>
<keyword evidence="1" id="KW-0560">Oxidoreductase</keyword>
<dbReference type="PANTHER" id="PTHR48084:SF3">
    <property type="entry name" value="SUBUNIT OF PYRUVATE:FLAVODOXIN OXIDOREDUCTASE"/>
    <property type="match status" value="1"/>
</dbReference>
<organism evidence="6 7">
    <name type="scientific">Candidatus Corynebacterium gallistercoris</name>
    <dbReference type="NCBI Taxonomy" id="2838530"/>
    <lineage>
        <taxon>Bacteria</taxon>
        <taxon>Bacillati</taxon>
        <taxon>Actinomycetota</taxon>
        <taxon>Actinomycetes</taxon>
        <taxon>Mycobacteriales</taxon>
        <taxon>Corynebacteriaceae</taxon>
        <taxon>Corynebacterium</taxon>
    </lineage>
</organism>
<dbReference type="InterPro" id="IPR002869">
    <property type="entry name" value="Pyrv_flavodox_OxRed_cen"/>
</dbReference>
<dbReference type="PANTHER" id="PTHR48084">
    <property type="entry name" value="2-OXOGLUTARATE OXIDOREDUCTASE SUBUNIT KORB-RELATED"/>
    <property type="match status" value="1"/>
</dbReference>
<dbReference type="GO" id="GO:0016625">
    <property type="term" value="F:oxidoreductase activity, acting on the aldehyde or oxo group of donors, iron-sulfur protein as acceptor"/>
    <property type="evidence" value="ECO:0007669"/>
    <property type="project" value="UniProtKB-ARBA"/>
</dbReference>
<dbReference type="InterPro" id="IPR011766">
    <property type="entry name" value="TPP_enzyme_TPP-bd"/>
</dbReference>
<dbReference type="SUPFAM" id="SSF53323">
    <property type="entry name" value="Pyruvate-ferredoxin oxidoreductase, PFOR, domain III"/>
    <property type="match status" value="1"/>
</dbReference>
<dbReference type="InterPro" id="IPR051457">
    <property type="entry name" value="2-oxoacid:Fd_oxidoreductase"/>
</dbReference>
<comment type="caution">
    <text evidence="6">The sequence shown here is derived from an EMBL/GenBank/DDBJ whole genome shotgun (WGS) entry which is preliminary data.</text>
</comment>
<evidence type="ECO:0000313" key="7">
    <source>
        <dbReference type="Proteomes" id="UP000824189"/>
    </source>
</evidence>
<dbReference type="InterPro" id="IPR009014">
    <property type="entry name" value="Transketo_C/PFOR_II"/>
</dbReference>
<dbReference type="SUPFAM" id="SSF52518">
    <property type="entry name" value="Thiamin diphosphate-binding fold (THDP-binding)"/>
    <property type="match status" value="2"/>
</dbReference>
<evidence type="ECO:0000259" key="5">
    <source>
        <dbReference type="Pfam" id="PF20169"/>
    </source>
</evidence>
<evidence type="ECO:0000256" key="1">
    <source>
        <dbReference type="ARBA" id="ARBA00023002"/>
    </source>
</evidence>
<proteinExistence type="predicted"/>
<dbReference type="InterPro" id="IPR046667">
    <property type="entry name" value="DUF6537"/>
</dbReference>
<dbReference type="GO" id="GO:0030976">
    <property type="term" value="F:thiamine pyrophosphate binding"/>
    <property type="evidence" value="ECO:0007669"/>
    <property type="project" value="InterPro"/>
</dbReference>
<dbReference type="Pfam" id="PF02775">
    <property type="entry name" value="TPP_enzyme_C"/>
    <property type="match status" value="1"/>
</dbReference>
<dbReference type="CDD" id="cd02008">
    <property type="entry name" value="TPP_IOR_alpha"/>
    <property type="match status" value="1"/>
</dbReference>
<feature type="region of interest" description="Disordered" evidence="2">
    <location>
        <begin position="1"/>
        <end position="26"/>
    </location>
</feature>
<feature type="domain" description="DUF6537" evidence="5">
    <location>
        <begin position="968"/>
        <end position="1159"/>
    </location>
</feature>
<dbReference type="Gene3D" id="3.40.920.10">
    <property type="entry name" value="Pyruvate-ferredoxin oxidoreductase, PFOR, domain III"/>
    <property type="match status" value="1"/>
</dbReference>
<dbReference type="NCBIfam" id="NF009589">
    <property type="entry name" value="PRK13030.1"/>
    <property type="match status" value="1"/>
</dbReference>
<dbReference type="EMBL" id="DXFZ01000107">
    <property type="protein sequence ID" value="HIW96562.1"/>
    <property type="molecule type" value="Genomic_DNA"/>
</dbReference>
<accession>A0A9D1S1J2</accession>
<dbReference type="InterPro" id="IPR019752">
    <property type="entry name" value="Pyrv/ketoisovalerate_OxRed_cat"/>
</dbReference>
<evidence type="ECO:0000313" key="6">
    <source>
        <dbReference type="EMBL" id="HIW96562.1"/>
    </source>
</evidence>
<gene>
    <name evidence="6" type="ORF">H9867_08815</name>
</gene>
<dbReference type="GO" id="GO:0000287">
    <property type="term" value="F:magnesium ion binding"/>
    <property type="evidence" value="ECO:0007669"/>
    <property type="project" value="UniProtKB-ARBA"/>
</dbReference>
<evidence type="ECO:0000256" key="2">
    <source>
        <dbReference type="SAM" id="MobiDB-lite"/>
    </source>
</evidence>
<sequence length="1166" mass="124396">MTSTIIPPQGANPTGAEGSHAPNPSRNEIAHRYTAETGSVHLTGIQALVRMIRDRAIADRKAGLRTASFISGYEGSPLGGYDLELAKRGKILGEHRIVHTPAVNEELGATAVAGSQLTGGATLQEDIDGVVGYWYGKAPGLDRSADALRHANTTGAHGKGGAVAIVGDDPKAKSSTVPSNSSRIIADLGMPTLVPADSADILSLGMHAAWMSRYSGLWTALRVTTPVADGSSTVTLDGPLTAPDVANDKHMPDARLLGQRLLELDRTRTGVRLERAMEYARKHNLNRLLHGDAEDTVGIICAGNTALEVQETLRQLVSHGQAPERVRVLRLGMTWPLDPCELNKFAIGLEHIIVAEELGNHLLETVRTALYGADNQPEISHVNNVPALLGTTLDKLGIDVKLPEKAPRRIALPLNVESRVPHFCSGCPHNASTRATPDTLVGAGIGCHAMVMIMDPNRVGNILGTAQMGGEGSHFIGMSPFIKEKHFVQNMGDGTFLHSGSLALRALVAAKANVTMKLLHNGTVAMTGGQDPVGQPSLAGLVDMVQAENPARIVVTTDDVARTRKILREVRGSGVEIKDRADLAAVQKDLAETPGVTVLIHDQHCAAEKRRAISRGKQERSTTRVIINERICEGCGDCGEKSGCLSVQPVDSQFGRKTRIDQSTCNSDFTCLKGDCPAFTTVEVTKNSAGAAKRSVTPVGVDQLPTQPAPEQSPKGRSWNVRISGVGGTGVLTLSAVIATAAQLDGKFVRGNDMTGLAQKGGSVISDVRISALPVDEPGAVPEAGADLVIAMDGITAAEDTTIKTISATRTTAVLSSADTPTGRMCTDVKATRPDGVQLAGALGKSAHRAVTTNSIRLSNAIFGESTYQTMILLGVALQAGALPVSAEAIEKALTANGRKVEENIQAFRWGRLLIADPQRVEDVLDNAPEAGADMVVDALPSTVGRVRTALQMEHREGGEVADELVHFVAVRVDEMARWGTEQDATAYLDDVCTMYRQELRVAGAGSHTLTKEFAFGLHKLNTYKDEYEVARLAHDEGFHRQVDRDFGDDVAADVKVMLQPPLLRAMGLDRKIALGKWSAPALKALAGMKKVRGTKLDIFGYAGVRRLERELKQRYREELLRRARSMTSASDVADVAELAAAADGVRGFEDKKLDSGRELLELLDR</sequence>
<reference evidence="6" key="1">
    <citation type="journal article" date="2021" name="PeerJ">
        <title>Extensive microbial diversity within the chicken gut microbiome revealed by metagenomics and culture.</title>
        <authorList>
            <person name="Gilroy R."/>
            <person name="Ravi A."/>
            <person name="Getino M."/>
            <person name="Pursley I."/>
            <person name="Horton D.L."/>
            <person name="Alikhan N.F."/>
            <person name="Baker D."/>
            <person name="Gharbi K."/>
            <person name="Hall N."/>
            <person name="Watson M."/>
            <person name="Adriaenssens E.M."/>
            <person name="Foster-Nyarko E."/>
            <person name="Jarju S."/>
            <person name="Secka A."/>
            <person name="Antonio M."/>
            <person name="Oren A."/>
            <person name="Chaudhuri R.R."/>
            <person name="La Ragione R."/>
            <person name="Hildebrand F."/>
            <person name="Pallen M.J."/>
        </authorList>
    </citation>
    <scope>NUCLEOTIDE SEQUENCE</scope>
    <source>
        <strain evidence="6">4376</strain>
    </source>
</reference>
<protein>
    <submittedName>
        <fullName evidence="6">Indolepyruvate ferredoxin oxidoreductase family protein</fullName>
    </submittedName>
</protein>
<name>A0A9D1S1J2_9CORY</name>
<reference evidence="6" key="2">
    <citation type="submission" date="2021-04" db="EMBL/GenBank/DDBJ databases">
        <authorList>
            <person name="Gilroy R."/>
        </authorList>
    </citation>
    <scope>NUCLEOTIDE SEQUENCE</scope>
    <source>
        <strain evidence="6">4376</strain>
    </source>
</reference>
<evidence type="ECO:0000259" key="4">
    <source>
        <dbReference type="Pfam" id="PF02775"/>
    </source>
</evidence>
<feature type="domain" description="Thiamine pyrophosphate enzyme TPP-binding" evidence="4">
    <location>
        <begin position="444"/>
        <end position="599"/>
    </location>
</feature>
<dbReference type="SUPFAM" id="SSF52922">
    <property type="entry name" value="TK C-terminal domain-like"/>
    <property type="match status" value="1"/>
</dbReference>
<feature type="region of interest" description="Disordered" evidence="2">
    <location>
        <begin position="700"/>
        <end position="719"/>
    </location>
</feature>
<feature type="domain" description="Pyruvate/ketoisovalerate oxidoreductase catalytic" evidence="3">
    <location>
        <begin position="727"/>
        <end position="911"/>
    </location>
</feature>
<dbReference type="GO" id="GO:0045333">
    <property type="term" value="P:cellular respiration"/>
    <property type="evidence" value="ECO:0007669"/>
    <property type="project" value="UniProtKB-ARBA"/>
</dbReference>
<dbReference type="InterPro" id="IPR029061">
    <property type="entry name" value="THDP-binding"/>
</dbReference>